<feature type="transmembrane region" description="Helical" evidence="7">
    <location>
        <begin position="95"/>
        <end position="113"/>
    </location>
</feature>
<feature type="transmembrane region" description="Helical" evidence="7">
    <location>
        <begin position="459"/>
        <end position="481"/>
    </location>
</feature>
<accession>F6A9V0</accession>
<organism evidence="8 9">
    <name type="scientific">Pseudomonas fulva (strain 12-X)</name>
    <dbReference type="NCBI Taxonomy" id="743720"/>
    <lineage>
        <taxon>Bacteria</taxon>
        <taxon>Pseudomonadati</taxon>
        <taxon>Pseudomonadota</taxon>
        <taxon>Gammaproteobacteria</taxon>
        <taxon>Pseudomonadales</taxon>
        <taxon>Pseudomonadaceae</taxon>
        <taxon>Pseudomonas</taxon>
    </lineage>
</organism>
<evidence type="ECO:0000313" key="8">
    <source>
        <dbReference type="EMBL" id="AEF22022.1"/>
    </source>
</evidence>
<sequence>MSGVLLQRTRQALAEARAPLLFSLHSTAAALLALALANAAGIHHPWWAAMTVWLVAQPTRGLFIERSIARLTGSLVGALVGGVLLYFFFGWPNLLLCLLALWLALCAAVGNFFRHFRNYAWVLAGYTAAIVALFGLADPVFDPELASGRVICTLLGILCCSCISWLFTAKAEPSVLLEERLDALVNDCLRWCMSGPVQTENATDLNRILGAIKTLDGVLDFAAAGSRKGRQRVRHAHEVIDALLVSVALVHSLHETHSTFLCDARFADERSEQENLEAFIGALQLHPSKYPQLLLALERLQQLFANPSSRANWRERVLNHDWRAASTSAARPLSALIIAALAWRLSGWSEGAIMTMTAVLFASLFSSHNDARMALKDVFIGSLLGASAGMVARLWLLPQVHSDWQLLACIAPFLLTGAALMARARTAKLAIDLNMTFLLTAQPGVQLPSDLPLVAQQTLAIVLGVLAAAASLLLWYPALAAGRRLALARRIARQTRRATAPSQFAAAHGRARALLRSLVVSDGYASVLVSAALRCIAATAPFVTDDSSPVPDSAQAAYNAEQAARTLARLTSKD</sequence>
<keyword evidence="5 7" id="KW-1133">Transmembrane helix</keyword>
<dbReference type="KEGG" id="pfv:Psefu_2051"/>
<protein>
    <submittedName>
        <fullName evidence="8">Fusaric acid resistance protein conserved region</fullName>
    </submittedName>
</protein>
<feature type="transmembrane region" description="Helical" evidence="7">
    <location>
        <begin position="120"/>
        <end position="141"/>
    </location>
</feature>
<dbReference type="Proteomes" id="UP000000686">
    <property type="component" value="Chromosome"/>
</dbReference>
<dbReference type="OrthoDB" id="9807111at2"/>
<feature type="transmembrane region" description="Helical" evidence="7">
    <location>
        <begin position="46"/>
        <end position="64"/>
    </location>
</feature>
<feature type="transmembrane region" description="Helical" evidence="7">
    <location>
        <begin position="404"/>
        <end position="422"/>
    </location>
</feature>
<feature type="transmembrane region" description="Helical" evidence="7">
    <location>
        <begin position="348"/>
        <end position="366"/>
    </location>
</feature>
<feature type="transmembrane region" description="Helical" evidence="7">
    <location>
        <begin position="147"/>
        <end position="167"/>
    </location>
</feature>
<keyword evidence="3" id="KW-1003">Cell membrane</keyword>
<evidence type="ECO:0000256" key="3">
    <source>
        <dbReference type="ARBA" id="ARBA00022475"/>
    </source>
</evidence>
<dbReference type="RefSeq" id="WP_013791153.1">
    <property type="nucleotide sequence ID" value="NC_015556.1"/>
</dbReference>
<dbReference type="GO" id="GO:0005886">
    <property type="term" value="C:plasma membrane"/>
    <property type="evidence" value="ECO:0007669"/>
    <property type="project" value="UniProtKB-SubCell"/>
</dbReference>
<feature type="transmembrane region" description="Helical" evidence="7">
    <location>
        <begin position="20"/>
        <end position="40"/>
    </location>
</feature>
<keyword evidence="4 7" id="KW-0812">Transmembrane</keyword>
<dbReference type="InterPro" id="IPR006726">
    <property type="entry name" value="PHBA_efflux_AaeB/fusaric-R"/>
</dbReference>
<evidence type="ECO:0000256" key="4">
    <source>
        <dbReference type="ARBA" id="ARBA00022692"/>
    </source>
</evidence>
<keyword evidence="6 7" id="KW-0472">Membrane</keyword>
<evidence type="ECO:0000256" key="6">
    <source>
        <dbReference type="ARBA" id="ARBA00023136"/>
    </source>
</evidence>
<evidence type="ECO:0000256" key="2">
    <source>
        <dbReference type="ARBA" id="ARBA00022448"/>
    </source>
</evidence>
<dbReference type="PANTHER" id="PTHR30509:SF9">
    <property type="entry name" value="MULTIDRUG RESISTANCE PROTEIN MDTO"/>
    <property type="match status" value="1"/>
</dbReference>
<dbReference type="EMBL" id="CP002727">
    <property type="protein sequence ID" value="AEF22022.1"/>
    <property type="molecule type" value="Genomic_DNA"/>
</dbReference>
<comment type="subcellular location">
    <subcellularLocation>
        <location evidence="1">Cell membrane</location>
        <topology evidence="1">Multi-pass membrane protein</topology>
    </subcellularLocation>
</comment>
<gene>
    <name evidence="8" type="ordered locus">Psefu_2051</name>
</gene>
<dbReference type="PANTHER" id="PTHR30509">
    <property type="entry name" value="P-HYDROXYBENZOIC ACID EFFLUX PUMP SUBUNIT-RELATED"/>
    <property type="match status" value="1"/>
</dbReference>
<keyword evidence="2" id="KW-0813">Transport</keyword>
<name>F6A9V0_PSEF1</name>
<keyword evidence="9" id="KW-1185">Reference proteome</keyword>
<dbReference type="STRING" id="743720.Psefu_2051"/>
<feature type="transmembrane region" description="Helical" evidence="7">
    <location>
        <begin position="378"/>
        <end position="398"/>
    </location>
</feature>
<evidence type="ECO:0000313" key="9">
    <source>
        <dbReference type="Proteomes" id="UP000000686"/>
    </source>
</evidence>
<evidence type="ECO:0000256" key="5">
    <source>
        <dbReference type="ARBA" id="ARBA00022989"/>
    </source>
</evidence>
<evidence type="ECO:0000256" key="7">
    <source>
        <dbReference type="SAM" id="Phobius"/>
    </source>
</evidence>
<dbReference type="GO" id="GO:0022857">
    <property type="term" value="F:transmembrane transporter activity"/>
    <property type="evidence" value="ECO:0007669"/>
    <property type="project" value="InterPro"/>
</dbReference>
<reference evidence="8 9" key="1">
    <citation type="submission" date="2011-04" db="EMBL/GenBank/DDBJ databases">
        <title>Complete sequence of Pseudomonas fulva 12-X.</title>
        <authorList>
            <consortium name="US DOE Joint Genome Institute"/>
            <person name="Lucas S."/>
            <person name="Han J."/>
            <person name="Lapidus A."/>
            <person name="Cheng J.-F."/>
            <person name="Goodwin L."/>
            <person name="Pitluck S."/>
            <person name="Peters L."/>
            <person name="Mikhailova N."/>
            <person name="Pagani I."/>
            <person name="Davenport K."/>
            <person name="Han C."/>
            <person name="Tapia R."/>
            <person name="Land M."/>
            <person name="Hauser L."/>
            <person name="Kyrpides N."/>
            <person name="Ivanova N."/>
            <person name="Pagani I."/>
            <person name="Lcollab F.I."/>
            <person name="Woyke T."/>
        </authorList>
    </citation>
    <scope>NUCLEOTIDE SEQUENCE [LARGE SCALE GENOMIC DNA]</scope>
    <source>
        <strain evidence="9">12-X</strain>
    </source>
</reference>
<feature type="transmembrane region" description="Helical" evidence="7">
    <location>
        <begin position="71"/>
        <end position="89"/>
    </location>
</feature>
<dbReference type="Pfam" id="PF04632">
    <property type="entry name" value="FUSC"/>
    <property type="match status" value="2"/>
</dbReference>
<dbReference type="eggNOG" id="COG1289">
    <property type="taxonomic scope" value="Bacteria"/>
</dbReference>
<dbReference type="AlphaFoldDB" id="F6A9V0"/>
<proteinExistence type="predicted"/>
<dbReference type="HOGENOM" id="CLU_013927_1_2_6"/>
<evidence type="ECO:0000256" key="1">
    <source>
        <dbReference type="ARBA" id="ARBA00004651"/>
    </source>
</evidence>